<evidence type="ECO:0000256" key="2">
    <source>
        <dbReference type="ARBA" id="ARBA00022737"/>
    </source>
</evidence>
<feature type="region of interest" description="Disordered" evidence="9">
    <location>
        <begin position="365"/>
        <end position="384"/>
    </location>
</feature>
<evidence type="ECO:0000256" key="5">
    <source>
        <dbReference type="ARBA" id="ARBA00022833"/>
    </source>
</evidence>
<feature type="compositionally biased region" description="Polar residues" evidence="9">
    <location>
        <begin position="583"/>
        <end position="593"/>
    </location>
</feature>
<dbReference type="GO" id="GO:0045944">
    <property type="term" value="P:positive regulation of transcription by RNA polymerase II"/>
    <property type="evidence" value="ECO:0007669"/>
    <property type="project" value="TreeGrafter"/>
</dbReference>
<keyword evidence="7" id="KW-0539">Nucleus</keyword>
<feature type="compositionally biased region" description="Basic and acidic residues" evidence="9">
    <location>
        <begin position="752"/>
        <end position="784"/>
    </location>
</feature>
<dbReference type="GO" id="GO:0000724">
    <property type="term" value="P:double-strand break repair via homologous recombination"/>
    <property type="evidence" value="ECO:0007669"/>
    <property type="project" value="TreeGrafter"/>
</dbReference>
<keyword evidence="5" id="KW-0862">Zinc</keyword>
<dbReference type="OrthoDB" id="6105938at2759"/>
<dbReference type="Gene3D" id="3.30.40.10">
    <property type="entry name" value="Zinc/RING finger domain, C3HC4 (zinc finger)"/>
    <property type="match status" value="1"/>
</dbReference>
<feature type="compositionally biased region" description="Polar residues" evidence="9">
    <location>
        <begin position="370"/>
        <end position="383"/>
    </location>
</feature>
<evidence type="ECO:0000256" key="4">
    <source>
        <dbReference type="ARBA" id="ARBA00022771"/>
    </source>
</evidence>
<dbReference type="GO" id="GO:0031436">
    <property type="term" value="C:BRCA1-BARD1 complex"/>
    <property type="evidence" value="ECO:0007669"/>
    <property type="project" value="TreeGrafter"/>
</dbReference>
<protein>
    <recommendedName>
        <fullName evidence="14">Breast cancer type 1 susceptibility protein homolog</fullName>
    </recommendedName>
</protein>
<dbReference type="SUPFAM" id="SSF52113">
    <property type="entry name" value="BRCT domain"/>
    <property type="match status" value="2"/>
</dbReference>
<dbReference type="AlphaFoldDB" id="A0A821SN28"/>
<dbReference type="GO" id="GO:0008270">
    <property type="term" value="F:zinc ion binding"/>
    <property type="evidence" value="ECO:0007669"/>
    <property type="project" value="UniProtKB-KW"/>
</dbReference>
<evidence type="ECO:0000313" key="12">
    <source>
        <dbReference type="EMBL" id="CAF4862506.1"/>
    </source>
</evidence>
<dbReference type="PROSITE" id="PS50172">
    <property type="entry name" value="BRCT"/>
    <property type="match status" value="2"/>
</dbReference>
<dbReference type="InterPro" id="IPR031099">
    <property type="entry name" value="BRCA1-associated"/>
</dbReference>
<reference evidence="12" key="1">
    <citation type="submission" date="2021-02" db="EMBL/GenBank/DDBJ databases">
        <authorList>
            <person name="Steward A R."/>
        </authorList>
    </citation>
    <scope>NUCLEOTIDE SEQUENCE</scope>
</reference>
<evidence type="ECO:0000256" key="6">
    <source>
        <dbReference type="ARBA" id="ARBA00023204"/>
    </source>
</evidence>
<proteinExistence type="predicted"/>
<feature type="domain" description="BRCT" evidence="11">
    <location>
        <begin position="967"/>
        <end position="1064"/>
    </location>
</feature>
<comment type="subcellular location">
    <subcellularLocation>
        <location evidence="1">Nucleus</location>
    </subcellularLocation>
</comment>
<gene>
    <name evidence="12" type="ORF">PMACD_LOCUS8037</name>
</gene>
<evidence type="ECO:0000259" key="10">
    <source>
        <dbReference type="PROSITE" id="PS50089"/>
    </source>
</evidence>
<organism evidence="12 13">
    <name type="scientific">Pieris macdunnoughi</name>
    <dbReference type="NCBI Taxonomy" id="345717"/>
    <lineage>
        <taxon>Eukaryota</taxon>
        <taxon>Metazoa</taxon>
        <taxon>Ecdysozoa</taxon>
        <taxon>Arthropoda</taxon>
        <taxon>Hexapoda</taxon>
        <taxon>Insecta</taxon>
        <taxon>Pterygota</taxon>
        <taxon>Neoptera</taxon>
        <taxon>Endopterygota</taxon>
        <taxon>Lepidoptera</taxon>
        <taxon>Glossata</taxon>
        <taxon>Ditrysia</taxon>
        <taxon>Papilionoidea</taxon>
        <taxon>Pieridae</taxon>
        <taxon>Pierinae</taxon>
        <taxon>Pieris</taxon>
    </lineage>
</organism>
<keyword evidence="4 8" id="KW-0863">Zinc-finger</keyword>
<dbReference type="InterPro" id="IPR001841">
    <property type="entry name" value="Znf_RING"/>
</dbReference>
<keyword evidence="4 8" id="KW-0479">Metal-binding</keyword>
<feature type="domain" description="RING-type" evidence="10">
    <location>
        <begin position="26"/>
        <end position="60"/>
    </location>
</feature>
<evidence type="ECO:0000256" key="3">
    <source>
        <dbReference type="ARBA" id="ARBA00022763"/>
    </source>
</evidence>
<feature type="region of interest" description="Disordered" evidence="9">
    <location>
        <begin position="583"/>
        <end position="617"/>
    </location>
</feature>
<evidence type="ECO:0000259" key="11">
    <source>
        <dbReference type="PROSITE" id="PS50172"/>
    </source>
</evidence>
<dbReference type="InterPro" id="IPR036420">
    <property type="entry name" value="BRCT_dom_sf"/>
</dbReference>
<keyword evidence="13" id="KW-1185">Reference proteome</keyword>
<dbReference type="GO" id="GO:0004842">
    <property type="term" value="F:ubiquitin-protein transferase activity"/>
    <property type="evidence" value="ECO:0007669"/>
    <property type="project" value="TreeGrafter"/>
</dbReference>
<dbReference type="PANTHER" id="PTHR13763">
    <property type="entry name" value="BREAST CANCER TYPE 1 SUSCEPTIBILITY PROTEIN BRCA1"/>
    <property type="match status" value="1"/>
</dbReference>
<dbReference type="SUPFAM" id="SSF57850">
    <property type="entry name" value="RING/U-box"/>
    <property type="match status" value="1"/>
</dbReference>
<feature type="region of interest" description="Disordered" evidence="9">
    <location>
        <begin position="743"/>
        <end position="785"/>
    </location>
</feature>
<dbReference type="Pfam" id="PF16770">
    <property type="entry name" value="RTT107_BRCT_5"/>
    <property type="match status" value="1"/>
</dbReference>
<comment type="caution">
    <text evidence="12">The sequence shown here is derived from an EMBL/GenBank/DDBJ whole genome shotgun (WGS) entry which is preliminary data.</text>
</comment>
<evidence type="ECO:0000256" key="8">
    <source>
        <dbReference type="PROSITE-ProRule" id="PRU00175"/>
    </source>
</evidence>
<dbReference type="SMART" id="SM00292">
    <property type="entry name" value="BRCT"/>
    <property type="match status" value="2"/>
</dbReference>
<dbReference type="InterPro" id="IPR013083">
    <property type="entry name" value="Znf_RING/FYVE/PHD"/>
</dbReference>
<keyword evidence="6" id="KW-0234">DNA repair</keyword>
<evidence type="ECO:0000256" key="7">
    <source>
        <dbReference type="ARBA" id="ARBA00023242"/>
    </source>
</evidence>
<feature type="domain" description="BRCT" evidence="11">
    <location>
        <begin position="891"/>
        <end position="952"/>
    </location>
</feature>
<name>A0A821SN28_9NEOP</name>
<dbReference type="PANTHER" id="PTHR13763:SF0">
    <property type="entry name" value="BREAST CANCER TYPE 1 SUSCEPTIBILITY PROTEIN"/>
    <property type="match status" value="1"/>
</dbReference>
<dbReference type="InterPro" id="IPR001357">
    <property type="entry name" value="BRCT_dom"/>
</dbReference>
<sequence>MDIVLKEKYSNLFSKIVQTNVDYVTCLECCKYYVVPTTASCGHSLCHTCWYGRQTCPNCRIKIDRKSLKLNMVLQNLTERIHYLQDVSKDIFGPTTDYNMSSMDNGLLQDSIKNVNEWLTSSQNRFSVPVTTPESIPELTIPSKILDKDIQLHQENKITAKAVLIDQNDWDKIEVLPESEDILSKDKENIIGPMDIEQLETIDGYEEYSTDNPRRSSRNKDILLSNEKNTGSSLTKIIKSKNTNNWSTVKNMKQEFSKLNKQAKNKLNVSVEMTKTIQSCTKKLVPLENTCKISDVDIVSSFTENDNIIKNTVQVHSENIIKNQSDEYTIENRKESCKATTDSSKNLISLGPLKINKQTNLSKALEEKASNSQGNNHSKNNVNFFKRSPWSSKIGFKVEDNEHLKNQTSEIVNTDDIEITIKVGKTVANICIKKKDNNVNVKVNSEREIQSSISQNNVSKISVSTSPLKDNLQEKRKTELVNQSIQAFVEIDSVKKKNTASADTSSLNTAKKTIERQLSSINEIEEIKNTNKSCPELVQPKLNKDPKDCLNDFDMFDSESVKDGNIQPLSRTIQTPSAIFMPSNVSKLKSQTKSSKRERDESEIDVPNKKGKITPTMSGKRNLITLNESEPGDYNEILDQVFANIKEDMKGDKATDSANYISNTQKIPITSTQKPNKFQIKSNIKDNPTQKCSENIFSLFEHELELDKSQGKHQSIDVKKTKSNEIAEKINTQLESTDYDMAIVPSTPQNDDSDKSVVEETPQKDISHKQMDSIKSRRESKRQESVVTIDVTEDTKVSVIENKRSIETPASMYKFVNNLHHKSTPMAKKSLDFNYPEQMCAINTQEREIMSKAFEQLKPENKIEKYCLVVSCLTRPDVAKVKLLCTQRKWTFVDKFTLDVTHLIVSVTDDNRAQRSVKFICALAASKWILSMEWIHKCINSKEVVNEEPHEVLDMTGEPGPRRSRLARQKLFNGIKFYCMPPFGQLDIETLKEILVYAGGEVVNDVRDVKATDAPSLLLAEPESTQEDRFIKLAAHLSVVPVNYEWVLNSLGCYTLATIVDLLLCPESLLPQVIMKWPRALISSQDSIDD</sequence>
<keyword evidence="2" id="KW-0677">Repeat</keyword>
<dbReference type="Gene3D" id="3.40.50.10190">
    <property type="entry name" value="BRCT domain"/>
    <property type="match status" value="2"/>
</dbReference>
<evidence type="ECO:0000256" key="1">
    <source>
        <dbReference type="ARBA" id="ARBA00004123"/>
    </source>
</evidence>
<dbReference type="Proteomes" id="UP000663880">
    <property type="component" value="Unassembled WGS sequence"/>
</dbReference>
<dbReference type="PROSITE" id="PS50089">
    <property type="entry name" value="ZF_RING_2"/>
    <property type="match status" value="1"/>
</dbReference>
<keyword evidence="3" id="KW-0227">DNA damage</keyword>
<dbReference type="EMBL" id="CAJOBZ010000020">
    <property type="protein sequence ID" value="CAF4862506.1"/>
    <property type="molecule type" value="Genomic_DNA"/>
</dbReference>
<evidence type="ECO:0000313" key="13">
    <source>
        <dbReference type="Proteomes" id="UP000663880"/>
    </source>
</evidence>
<dbReference type="GO" id="GO:0070531">
    <property type="term" value="C:BRCA1-A complex"/>
    <property type="evidence" value="ECO:0007669"/>
    <property type="project" value="TreeGrafter"/>
</dbReference>
<accession>A0A821SN28</accession>
<evidence type="ECO:0008006" key="14">
    <source>
        <dbReference type="Google" id="ProtNLM"/>
    </source>
</evidence>
<evidence type="ECO:0000256" key="9">
    <source>
        <dbReference type="SAM" id="MobiDB-lite"/>
    </source>
</evidence>